<dbReference type="Pfam" id="PF13404">
    <property type="entry name" value="HTH_AsnC-type"/>
    <property type="match status" value="1"/>
</dbReference>
<protein>
    <submittedName>
        <fullName evidence="5">Lrp/AsnC family transcriptional regulator</fullName>
    </submittedName>
</protein>
<dbReference type="InterPro" id="IPR011008">
    <property type="entry name" value="Dimeric_a/b-barrel"/>
</dbReference>
<dbReference type="InterPro" id="IPR050684">
    <property type="entry name" value="HTH-Siroheme_Decarb"/>
</dbReference>
<evidence type="ECO:0000313" key="6">
    <source>
        <dbReference type="Proteomes" id="UP000830167"/>
    </source>
</evidence>
<organism evidence="5 6">
    <name type="scientific">Fodinisporobacter ferrooxydans</name>
    <dbReference type="NCBI Taxonomy" id="2901836"/>
    <lineage>
        <taxon>Bacteria</taxon>
        <taxon>Bacillati</taxon>
        <taxon>Bacillota</taxon>
        <taxon>Bacilli</taxon>
        <taxon>Bacillales</taxon>
        <taxon>Alicyclobacillaceae</taxon>
        <taxon>Fodinisporobacter</taxon>
    </lineage>
</organism>
<dbReference type="SUPFAM" id="SSF46785">
    <property type="entry name" value="Winged helix' DNA-binding domain"/>
    <property type="match status" value="1"/>
</dbReference>
<dbReference type="Proteomes" id="UP000830167">
    <property type="component" value="Chromosome"/>
</dbReference>
<evidence type="ECO:0000256" key="3">
    <source>
        <dbReference type="ARBA" id="ARBA00023163"/>
    </source>
</evidence>
<dbReference type="PANTHER" id="PTHR43413">
    <property type="entry name" value="TRANSCRIPTIONAL REGULATOR, ASNC FAMILY"/>
    <property type="match status" value="1"/>
</dbReference>
<dbReference type="EMBL" id="CP089291">
    <property type="protein sequence ID" value="UOF90726.1"/>
    <property type="molecule type" value="Genomic_DNA"/>
</dbReference>
<proteinExistence type="predicted"/>
<accession>A0ABY4CNB0</accession>
<dbReference type="PRINTS" id="PR00033">
    <property type="entry name" value="HTHASNC"/>
</dbReference>
<dbReference type="Gene3D" id="1.10.10.10">
    <property type="entry name" value="Winged helix-like DNA-binding domain superfamily/Winged helix DNA-binding domain"/>
    <property type="match status" value="1"/>
</dbReference>
<dbReference type="Pfam" id="PF01037">
    <property type="entry name" value="AsnC_trans_reg"/>
    <property type="match status" value="1"/>
</dbReference>
<dbReference type="Gene3D" id="3.30.70.920">
    <property type="match status" value="1"/>
</dbReference>
<dbReference type="InterPro" id="IPR019887">
    <property type="entry name" value="Tscrpt_reg_AsnC/Lrp_C"/>
</dbReference>
<evidence type="ECO:0000259" key="4">
    <source>
        <dbReference type="PROSITE" id="PS50956"/>
    </source>
</evidence>
<reference evidence="5" key="1">
    <citation type="submission" date="2021-12" db="EMBL/GenBank/DDBJ databases">
        <title>Alicyclobacillaceae gen. nov., sp. nov., isolated from chalcocite enrichment system.</title>
        <authorList>
            <person name="Jiang Z."/>
        </authorList>
    </citation>
    <scope>NUCLEOTIDE SEQUENCE</scope>
    <source>
        <strain evidence="5">MYW30-H2</strain>
    </source>
</reference>
<evidence type="ECO:0000313" key="5">
    <source>
        <dbReference type="EMBL" id="UOF90726.1"/>
    </source>
</evidence>
<name>A0ABY4CNB0_9BACL</name>
<dbReference type="InterPro" id="IPR036388">
    <property type="entry name" value="WH-like_DNA-bd_sf"/>
</dbReference>
<sequence length="153" mass="17668">MKPLMSNLDDLDYEIVKFLQDNARTPFTHIAGQLGVTERTIRTRVQQLQKDGILRLVGVVNPVKAGIRVQSIVQLSVRDAFLDQVVEKLNELDEVRLIVLMTGEFQLLLEVFTRTNEELSDFVMNKLNKIEGITRSNVMIQLKHLKSKYKFIR</sequence>
<keyword evidence="6" id="KW-1185">Reference proteome</keyword>
<evidence type="ECO:0000256" key="2">
    <source>
        <dbReference type="ARBA" id="ARBA00023125"/>
    </source>
</evidence>
<dbReference type="PROSITE" id="PS50956">
    <property type="entry name" value="HTH_ASNC_2"/>
    <property type="match status" value="1"/>
</dbReference>
<feature type="domain" description="HTH asnC-type" evidence="4">
    <location>
        <begin position="8"/>
        <end position="68"/>
    </location>
</feature>
<keyword evidence="2" id="KW-0238">DNA-binding</keyword>
<keyword evidence="3" id="KW-0804">Transcription</keyword>
<dbReference type="InterPro" id="IPR036390">
    <property type="entry name" value="WH_DNA-bd_sf"/>
</dbReference>
<dbReference type="SMART" id="SM00344">
    <property type="entry name" value="HTH_ASNC"/>
    <property type="match status" value="1"/>
</dbReference>
<dbReference type="InterPro" id="IPR000485">
    <property type="entry name" value="AsnC-type_HTH_dom"/>
</dbReference>
<keyword evidence="1" id="KW-0805">Transcription regulation</keyword>
<dbReference type="PANTHER" id="PTHR43413:SF6">
    <property type="entry name" value="REGULATORY PROTEIN ASNC"/>
    <property type="match status" value="1"/>
</dbReference>
<evidence type="ECO:0000256" key="1">
    <source>
        <dbReference type="ARBA" id="ARBA00023015"/>
    </source>
</evidence>
<gene>
    <name evidence="5" type="ORF">LSG31_00135</name>
</gene>
<dbReference type="InterPro" id="IPR019888">
    <property type="entry name" value="Tscrpt_reg_AsnC-like"/>
</dbReference>
<dbReference type="SUPFAM" id="SSF54909">
    <property type="entry name" value="Dimeric alpha+beta barrel"/>
    <property type="match status" value="1"/>
</dbReference>
<dbReference type="RefSeq" id="WP_347437426.1">
    <property type="nucleotide sequence ID" value="NZ_CP089291.1"/>
</dbReference>